<dbReference type="Proteomes" id="UP001302126">
    <property type="component" value="Unassembled WGS sequence"/>
</dbReference>
<evidence type="ECO:0000256" key="5">
    <source>
        <dbReference type="RuleBase" id="RU363044"/>
    </source>
</evidence>
<organism evidence="8 9">
    <name type="scientific">Podospora australis</name>
    <dbReference type="NCBI Taxonomy" id="1536484"/>
    <lineage>
        <taxon>Eukaryota</taxon>
        <taxon>Fungi</taxon>
        <taxon>Dikarya</taxon>
        <taxon>Ascomycota</taxon>
        <taxon>Pezizomycotina</taxon>
        <taxon>Sordariomycetes</taxon>
        <taxon>Sordariomycetidae</taxon>
        <taxon>Sordariales</taxon>
        <taxon>Podosporaceae</taxon>
        <taxon>Podospora</taxon>
    </lineage>
</organism>
<comment type="catalytic activity">
    <reaction evidence="5">
        <text>ATP + H2O = ADP + phosphate + H(+)</text>
        <dbReference type="Rhea" id="RHEA:13065"/>
        <dbReference type="ChEBI" id="CHEBI:15377"/>
        <dbReference type="ChEBI" id="CHEBI:15378"/>
        <dbReference type="ChEBI" id="CHEBI:30616"/>
        <dbReference type="ChEBI" id="CHEBI:43474"/>
        <dbReference type="ChEBI" id="CHEBI:456216"/>
        <dbReference type="EC" id="5.6.2.3"/>
    </reaction>
</comment>
<evidence type="ECO:0000313" key="8">
    <source>
        <dbReference type="EMBL" id="KAK4182176.1"/>
    </source>
</evidence>
<evidence type="ECO:0000256" key="1">
    <source>
        <dbReference type="ARBA" id="ARBA00022729"/>
    </source>
</evidence>
<keyword evidence="5" id="KW-0067">ATP-binding</keyword>
<dbReference type="Gene3D" id="3.40.50.300">
    <property type="entry name" value="P-loop containing nucleotide triphosphate hydrolases"/>
    <property type="match status" value="1"/>
</dbReference>
<reference evidence="8" key="2">
    <citation type="submission" date="2023-05" db="EMBL/GenBank/DDBJ databases">
        <authorList>
            <consortium name="Lawrence Berkeley National Laboratory"/>
            <person name="Steindorff A."/>
            <person name="Hensen N."/>
            <person name="Bonometti L."/>
            <person name="Westerberg I."/>
            <person name="Brannstrom I.O."/>
            <person name="Guillou S."/>
            <person name="Cros-Aarteil S."/>
            <person name="Calhoun S."/>
            <person name="Haridas S."/>
            <person name="Kuo A."/>
            <person name="Mondo S."/>
            <person name="Pangilinan J."/>
            <person name="Riley R."/>
            <person name="Labutti K."/>
            <person name="Andreopoulos B."/>
            <person name="Lipzen A."/>
            <person name="Chen C."/>
            <person name="Yanf M."/>
            <person name="Daum C."/>
            <person name="Ng V."/>
            <person name="Clum A."/>
            <person name="Ohm R."/>
            <person name="Martin F."/>
            <person name="Silar P."/>
            <person name="Natvig D."/>
            <person name="Lalanne C."/>
            <person name="Gautier V."/>
            <person name="Ament-Velasquez S.L."/>
            <person name="Kruys A."/>
            <person name="Hutchinson M.I."/>
            <person name="Powell A.J."/>
            <person name="Barry K."/>
            <person name="Miller A.N."/>
            <person name="Grigoriev I.V."/>
            <person name="Debuchy R."/>
            <person name="Gladieux P."/>
            <person name="Thoren M.H."/>
            <person name="Johannesson H."/>
        </authorList>
    </citation>
    <scope>NUCLEOTIDE SEQUENCE</scope>
    <source>
        <strain evidence="8">PSN309</strain>
    </source>
</reference>
<dbReference type="PANTHER" id="PTHR47642">
    <property type="entry name" value="ATP-DEPENDENT DNA HELICASE"/>
    <property type="match status" value="1"/>
</dbReference>
<keyword evidence="5" id="KW-0378">Hydrolase</keyword>
<keyword evidence="5" id="KW-0233">DNA recombination</keyword>
<keyword evidence="1" id="KW-0732">Signal</keyword>
<dbReference type="InterPro" id="IPR013783">
    <property type="entry name" value="Ig-like_fold"/>
</dbReference>
<dbReference type="InterPro" id="IPR005102">
    <property type="entry name" value="Carbo-bd_X2"/>
</dbReference>
<dbReference type="GO" id="GO:0043139">
    <property type="term" value="F:5'-3' DNA helicase activity"/>
    <property type="evidence" value="ECO:0007669"/>
    <property type="project" value="UniProtKB-EC"/>
</dbReference>
<dbReference type="EC" id="5.6.2.3" evidence="5"/>
<feature type="domain" description="DNA helicase Pif1-like DEAD-box helicase" evidence="7">
    <location>
        <begin position="497"/>
        <end position="656"/>
    </location>
</feature>
<keyword evidence="4" id="KW-0624">Polysaccharide degradation</keyword>
<proteinExistence type="inferred from homology"/>
<comment type="cofactor">
    <cofactor evidence="5">
        <name>Mg(2+)</name>
        <dbReference type="ChEBI" id="CHEBI:18420"/>
    </cofactor>
</comment>
<dbReference type="AlphaFoldDB" id="A0AAN6WJ32"/>
<dbReference type="GO" id="GO:0006310">
    <property type="term" value="P:DNA recombination"/>
    <property type="evidence" value="ECO:0007669"/>
    <property type="project" value="UniProtKB-KW"/>
</dbReference>
<dbReference type="SUPFAM" id="SSF52540">
    <property type="entry name" value="P-loop containing nucleoside triphosphate hydrolases"/>
    <property type="match status" value="2"/>
</dbReference>
<dbReference type="Pfam" id="PF03442">
    <property type="entry name" value="CBM_X2"/>
    <property type="match status" value="1"/>
</dbReference>
<dbReference type="GO" id="GO:0000723">
    <property type="term" value="P:telomere maintenance"/>
    <property type="evidence" value="ECO:0007669"/>
    <property type="project" value="InterPro"/>
</dbReference>
<accession>A0AAN6WJ32</accession>
<sequence length="892" mass="99019">MSKRKASAISESSNDRQDVAQAIFLKLGTHWQTAESLGPEVVKTSHALMAVASKALTDPIVDLQMLQSWADSFFGALKSTAERDTNHEVMKRDMVATIADRDQQLTERDQELAARDHELAKQAREIKSLKRRLFAITAQQGREHIDISETLLVKTWVIYDREAKKLQKSTFDYAKHASFKNLTYNDRFINDSPNWTIDPTWLNRVAEVTRENGPMSPSPLPIKQRFKRSSTPAGFKLGALRIEKGCLRADQRASRKQRRRRCKLEFNDLFRQDYSVSGSALTVKQSFLSQYLSPTAAPGTKANITVAFSSGAPSQIEIVQWDVPKCSSLTSAASAVPANSDLQIPVVWKGLHRVAAIKIVRADASFLVDDWTVWLPSLQQGRGAFDHYLYTDEYEQLRIDGYGQPESEDVEVEPSQFEPGAEPDEEADLNLEDWQELARAVNLLGCRDIDLNYDWRDHVGQFSHLGFASGGYWTELRTTDPGNYDVEDLPLEARDTLNPEQRLVYDTVIAHYAEIRCGPGWPDQLLMQVDSGGGTGKSSMVKVLSAHLQREPHIGQRSPIVRAAPTGVASNNIGGQTLHSLFRLPVSDQLSQLSESPGTLSTLQREFSGVHYLVIDEKSMIFPDRQDDYFGGVNVILIGDFFQLPPVSATALSGANAYEAFNQSVFLRTIQRQQGKDQAPFRTALEELRKSNCSAQSWELLTTRCAINLTPEEIATFDSALRVYPTRTEVDEYNYDHMLRLESPILSVAATHDGKGAAAAKSDIAGRLSDKMALCVGCRVMLTRNIWNNVGLVNGAQGAISHMSWPADTPADSDVRDSPLDVVMVVFDNYTGPAFIHNGEELRYNGKLAAPILRVRHDGSGTAGILGSGLTCRSLHSSYSESSTVETDILFG</sequence>
<dbReference type="GO" id="GO:0005524">
    <property type="term" value="F:ATP binding"/>
    <property type="evidence" value="ECO:0007669"/>
    <property type="project" value="UniProtKB-KW"/>
</dbReference>
<keyword evidence="3" id="KW-0119">Carbohydrate metabolism</keyword>
<dbReference type="Pfam" id="PF05970">
    <property type="entry name" value="PIF1"/>
    <property type="match status" value="1"/>
</dbReference>
<keyword evidence="5" id="KW-0547">Nucleotide-binding</keyword>
<dbReference type="InterPro" id="IPR051055">
    <property type="entry name" value="PIF1_helicase"/>
</dbReference>
<reference evidence="8" key="1">
    <citation type="journal article" date="2023" name="Mol. Phylogenet. Evol.">
        <title>Genome-scale phylogeny and comparative genomics of the fungal order Sordariales.</title>
        <authorList>
            <person name="Hensen N."/>
            <person name="Bonometti L."/>
            <person name="Westerberg I."/>
            <person name="Brannstrom I.O."/>
            <person name="Guillou S."/>
            <person name="Cros-Aarteil S."/>
            <person name="Calhoun S."/>
            <person name="Haridas S."/>
            <person name="Kuo A."/>
            <person name="Mondo S."/>
            <person name="Pangilinan J."/>
            <person name="Riley R."/>
            <person name="LaButti K."/>
            <person name="Andreopoulos B."/>
            <person name="Lipzen A."/>
            <person name="Chen C."/>
            <person name="Yan M."/>
            <person name="Daum C."/>
            <person name="Ng V."/>
            <person name="Clum A."/>
            <person name="Steindorff A."/>
            <person name="Ohm R.A."/>
            <person name="Martin F."/>
            <person name="Silar P."/>
            <person name="Natvig D.O."/>
            <person name="Lalanne C."/>
            <person name="Gautier V."/>
            <person name="Ament-Velasquez S.L."/>
            <person name="Kruys A."/>
            <person name="Hutchinson M.I."/>
            <person name="Powell A.J."/>
            <person name="Barry K."/>
            <person name="Miller A.N."/>
            <person name="Grigoriev I.V."/>
            <person name="Debuchy R."/>
            <person name="Gladieux P."/>
            <person name="Hiltunen Thoren M."/>
            <person name="Johannesson H."/>
        </authorList>
    </citation>
    <scope>NUCLEOTIDE SEQUENCE</scope>
    <source>
        <strain evidence="8">PSN309</strain>
    </source>
</reference>
<evidence type="ECO:0000256" key="4">
    <source>
        <dbReference type="ARBA" id="ARBA00023326"/>
    </source>
</evidence>
<keyword evidence="5" id="KW-0234">DNA repair</keyword>
<feature type="domain" description="Carbohydrate binding X2" evidence="6">
    <location>
        <begin position="272"/>
        <end position="318"/>
    </location>
</feature>
<dbReference type="GO" id="GO:0006281">
    <property type="term" value="P:DNA repair"/>
    <property type="evidence" value="ECO:0007669"/>
    <property type="project" value="UniProtKB-KW"/>
</dbReference>
<evidence type="ECO:0000259" key="6">
    <source>
        <dbReference type="Pfam" id="PF03442"/>
    </source>
</evidence>
<keyword evidence="2" id="KW-0136">Cellulose degradation</keyword>
<keyword evidence="9" id="KW-1185">Reference proteome</keyword>
<dbReference type="GO" id="GO:0016787">
    <property type="term" value="F:hydrolase activity"/>
    <property type="evidence" value="ECO:0007669"/>
    <property type="project" value="UniProtKB-KW"/>
</dbReference>
<dbReference type="InterPro" id="IPR010285">
    <property type="entry name" value="DNA_helicase_pif1-like_DEAD"/>
</dbReference>
<evidence type="ECO:0000256" key="3">
    <source>
        <dbReference type="ARBA" id="ARBA00023277"/>
    </source>
</evidence>
<keyword evidence="5" id="KW-0347">Helicase</keyword>
<comment type="caution">
    <text evidence="8">The sequence shown here is derived from an EMBL/GenBank/DDBJ whole genome shotgun (WGS) entry which is preliminary data.</text>
</comment>
<protein>
    <recommendedName>
        <fullName evidence="5">ATP-dependent DNA helicase</fullName>
        <ecNumber evidence="5">5.6.2.3</ecNumber>
    </recommendedName>
</protein>
<gene>
    <name evidence="8" type="ORF">QBC35DRAFT_468281</name>
</gene>
<dbReference type="InterPro" id="IPR027417">
    <property type="entry name" value="P-loop_NTPase"/>
</dbReference>
<feature type="non-terminal residue" evidence="8">
    <location>
        <position position="892"/>
    </location>
</feature>
<keyword evidence="5" id="KW-0227">DNA damage</keyword>
<dbReference type="GO" id="GO:0030245">
    <property type="term" value="P:cellulose catabolic process"/>
    <property type="evidence" value="ECO:0007669"/>
    <property type="project" value="UniProtKB-KW"/>
</dbReference>
<dbReference type="Gene3D" id="2.60.40.10">
    <property type="entry name" value="Immunoglobulins"/>
    <property type="match status" value="1"/>
</dbReference>
<dbReference type="EMBL" id="MU864726">
    <property type="protein sequence ID" value="KAK4182176.1"/>
    <property type="molecule type" value="Genomic_DNA"/>
</dbReference>
<evidence type="ECO:0000256" key="2">
    <source>
        <dbReference type="ARBA" id="ARBA00023001"/>
    </source>
</evidence>
<name>A0AAN6WJ32_9PEZI</name>
<evidence type="ECO:0000313" key="9">
    <source>
        <dbReference type="Proteomes" id="UP001302126"/>
    </source>
</evidence>
<evidence type="ECO:0000259" key="7">
    <source>
        <dbReference type="Pfam" id="PF05970"/>
    </source>
</evidence>
<comment type="similarity">
    <text evidence="5">Belongs to the helicase family.</text>
</comment>